<accession>A0A7Z2YFG7</accession>
<dbReference type="KEGG" id="vas:GT360_18160"/>
<gene>
    <name evidence="1" type="ORF">GT360_18160</name>
</gene>
<dbReference type="AlphaFoldDB" id="A0A7Z2YFG7"/>
<protein>
    <submittedName>
        <fullName evidence="1">Uncharacterized protein</fullName>
    </submittedName>
</protein>
<dbReference type="EMBL" id="CP047476">
    <property type="protein sequence ID" value="QIA65463.1"/>
    <property type="molecule type" value="Genomic_DNA"/>
</dbReference>
<sequence>MSVQGDEKTRKRIQKINCLRELTRKKRKTEFREQASQQINIAREIKYASVR</sequence>
<evidence type="ECO:0000313" key="2">
    <source>
        <dbReference type="Proteomes" id="UP000464262"/>
    </source>
</evidence>
<name>A0A7Z2YFG7_9VIBR</name>
<keyword evidence="2" id="KW-1185">Reference proteome</keyword>
<dbReference type="Proteomes" id="UP000464262">
    <property type="component" value="Chromosome 2"/>
</dbReference>
<proteinExistence type="predicted"/>
<evidence type="ECO:0000313" key="1">
    <source>
        <dbReference type="EMBL" id="QIA65463.1"/>
    </source>
</evidence>
<reference evidence="1 2" key="1">
    <citation type="submission" date="2020-01" db="EMBL/GenBank/DDBJ databases">
        <title>Whole genome and functional gene identification of agarase of Vibrio HN897.</title>
        <authorList>
            <person name="Liu Y."/>
            <person name="Zhao Z."/>
        </authorList>
    </citation>
    <scope>NUCLEOTIDE SEQUENCE [LARGE SCALE GENOMIC DNA]</scope>
    <source>
        <strain evidence="1 2">HN897</strain>
    </source>
</reference>
<dbReference type="RefSeq" id="WP_164650363.1">
    <property type="nucleotide sequence ID" value="NZ_CP047476.1"/>
</dbReference>
<organism evidence="1 2">
    <name type="scientific">Vibrio astriarenae</name>
    <dbReference type="NCBI Taxonomy" id="1481923"/>
    <lineage>
        <taxon>Bacteria</taxon>
        <taxon>Pseudomonadati</taxon>
        <taxon>Pseudomonadota</taxon>
        <taxon>Gammaproteobacteria</taxon>
        <taxon>Vibrionales</taxon>
        <taxon>Vibrionaceae</taxon>
        <taxon>Vibrio</taxon>
    </lineage>
</organism>